<dbReference type="Gene3D" id="3.40.350.10">
    <property type="entry name" value="Creatinase/prolidase N-terminal domain"/>
    <property type="match status" value="1"/>
</dbReference>
<dbReference type="Proteomes" id="UP000236416">
    <property type="component" value="Unassembled WGS sequence"/>
</dbReference>
<feature type="domain" description="Peptidase M24" evidence="1">
    <location>
        <begin position="196"/>
        <end position="406"/>
    </location>
</feature>
<proteinExistence type="predicted"/>
<protein>
    <recommendedName>
        <fullName evidence="5">Aminopeptidase P family protein</fullName>
    </recommendedName>
</protein>
<evidence type="ECO:0000259" key="1">
    <source>
        <dbReference type="Pfam" id="PF00557"/>
    </source>
</evidence>
<feature type="domain" description="Creatinase N-terminal" evidence="2">
    <location>
        <begin position="60"/>
        <end position="175"/>
    </location>
</feature>
<dbReference type="PANTHER" id="PTHR46112:SF2">
    <property type="entry name" value="XAA-PRO AMINOPEPTIDASE P-RELATED"/>
    <property type="match status" value="1"/>
</dbReference>
<keyword evidence="4" id="KW-1185">Reference proteome</keyword>
<dbReference type="PANTHER" id="PTHR46112">
    <property type="entry name" value="AMINOPEPTIDASE"/>
    <property type="match status" value="1"/>
</dbReference>
<evidence type="ECO:0008006" key="5">
    <source>
        <dbReference type="Google" id="ProtNLM"/>
    </source>
</evidence>
<dbReference type="AlphaFoldDB" id="A0A2K4MT87"/>
<dbReference type="Pfam" id="PF00557">
    <property type="entry name" value="Peptidase_M24"/>
    <property type="match status" value="1"/>
</dbReference>
<dbReference type="InterPro" id="IPR050659">
    <property type="entry name" value="Peptidase_M24B"/>
</dbReference>
<comment type="caution">
    <text evidence="3">The sequence shown here is derived from an EMBL/GenBank/DDBJ whole genome shotgun (WGS) entry which is preliminary data.</text>
</comment>
<name>A0A2K4MT87_9NEIS</name>
<organism evidence="3 4">
    <name type="scientific">Chromobacterium sinusclupearum</name>
    <dbReference type="NCBI Taxonomy" id="2077146"/>
    <lineage>
        <taxon>Bacteria</taxon>
        <taxon>Pseudomonadati</taxon>
        <taxon>Pseudomonadota</taxon>
        <taxon>Betaproteobacteria</taxon>
        <taxon>Neisseriales</taxon>
        <taxon>Chromobacteriaceae</taxon>
        <taxon>Chromobacterium</taxon>
    </lineage>
</organism>
<dbReference type="SUPFAM" id="SSF55920">
    <property type="entry name" value="Creatinase/aminopeptidase"/>
    <property type="match status" value="1"/>
</dbReference>
<reference evidence="3 4" key="1">
    <citation type="submission" date="2018-01" db="EMBL/GenBank/DDBJ databases">
        <title>Genomic Sequence of Chromobacterium MWU13-2610 from wild cranberry bogs within the Cape Cod National Seashore.</title>
        <authorList>
            <person name="O'Hara-Hanley K."/>
            <person name="Soby S."/>
            <person name="Harrison A."/>
        </authorList>
    </citation>
    <scope>NUCLEOTIDE SEQUENCE [LARGE SCALE GENOMIC DNA]</scope>
    <source>
        <strain evidence="3 4">MWU13-2610</strain>
    </source>
</reference>
<dbReference type="InterPro" id="IPR036005">
    <property type="entry name" value="Creatinase/aminopeptidase-like"/>
</dbReference>
<evidence type="ECO:0000259" key="2">
    <source>
        <dbReference type="Pfam" id="PF01321"/>
    </source>
</evidence>
<dbReference type="EMBL" id="PPTF01000010">
    <property type="protein sequence ID" value="POB00305.1"/>
    <property type="molecule type" value="Genomic_DNA"/>
</dbReference>
<dbReference type="SUPFAM" id="SSF53092">
    <property type="entry name" value="Creatinase/prolidase N-terminal domain"/>
    <property type="match status" value="1"/>
</dbReference>
<dbReference type="InterPro" id="IPR029149">
    <property type="entry name" value="Creatin/AminoP/Spt16_N"/>
</dbReference>
<dbReference type="CDD" id="cd01066">
    <property type="entry name" value="APP_MetAP"/>
    <property type="match status" value="1"/>
</dbReference>
<dbReference type="Pfam" id="PF01321">
    <property type="entry name" value="Creatinase_N"/>
    <property type="match status" value="1"/>
</dbReference>
<evidence type="ECO:0000313" key="3">
    <source>
        <dbReference type="EMBL" id="POB00305.1"/>
    </source>
</evidence>
<dbReference type="InterPro" id="IPR000994">
    <property type="entry name" value="Pept_M24"/>
</dbReference>
<dbReference type="Gene3D" id="3.90.230.10">
    <property type="entry name" value="Creatinase/methionine aminopeptidase superfamily"/>
    <property type="match status" value="1"/>
</dbReference>
<evidence type="ECO:0000313" key="4">
    <source>
        <dbReference type="Proteomes" id="UP000236416"/>
    </source>
</evidence>
<sequence length="445" mass="49549">MAPAMPWLATASVTAPYAQVMHSQTAMRPAQAGQVAYYRGGSKMIYDSTHFEEMARRDHALRQQLREAGIRHYLALSTDSLYYLSGLSFEPLERPFFLLLEVESGRRHLLVPQLEFAHLQSAWGVEWPDIHSYREYPAPKGEDWQARLLPLLPPDFAFDANAPWQLATVLQELGGRACAALDRVRLVKSDWEIARLERAAAYAAEGVNRLLARAYDGMSVAEGYALGPRLLRAIIQHEQHFDPLCTKVLLAPWPAPLSAQPHAIPRLGQRLEGGPHVVICVVRLDGYTAECERTFFTRPPTAEAQDRFKLMCRARSLAESLLRPSAPCAVIDQAVNRFLSEQGFADWHIRLHRTGHGLGLSNHEGPWLAEGSDDVLRAGMVVSIEPGLYLDKEGGYRHSDTYVITANGARCLTLDAPTSLKALTLQAPRPLSRAQGYFVRKAVSA</sequence>
<gene>
    <name evidence="3" type="ORF">C2134_02585</name>
</gene>
<accession>A0A2K4MT87</accession>
<dbReference type="InterPro" id="IPR000587">
    <property type="entry name" value="Creatinase_N"/>
</dbReference>